<proteinExistence type="predicted"/>
<reference evidence="3 4" key="1">
    <citation type="journal article" date="2019" name="Nat. Med.">
        <title>A library of human gut bacterial isolates paired with longitudinal multiomics data enables mechanistic microbiome research.</title>
        <authorList>
            <person name="Poyet M."/>
            <person name="Groussin M."/>
            <person name="Gibbons S.M."/>
            <person name="Avila-Pacheco J."/>
            <person name="Jiang X."/>
            <person name="Kearney S.M."/>
            <person name="Perrotta A.R."/>
            <person name="Berdy B."/>
            <person name="Zhao S."/>
            <person name="Lieberman T.D."/>
            <person name="Swanson P.K."/>
            <person name="Smith M."/>
            <person name="Roesemann S."/>
            <person name="Alexander J.E."/>
            <person name="Rich S.A."/>
            <person name="Livny J."/>
            <person name="Vlamakis H."/>
            <person name="Clish C."/>
            <person name="Bullock K."/>
            <person name="Deik A."/>
            <person name="Scott J."/>
            <person name="Pierce K.A."/>
            <person name="Xavier R.J."/>
            <person name="Alm E.J."/>
        </authorList>
    </citation>
    <scope>NUCLEOTIDE SEQUENCE [LARGE SCALE GENOMIC DNA]</scope>
    <source>
        <strain evidence="1 4">BIOML-A15</strain>
        <strain evidence="2 3">BIOML-A2</strain>
    </source>
</reference>
<protein>
    <submittedName>
        <fullName evidence="1">Uncharacterized protein</fullName>
    </submittedName>
</protein>
<accession>A0A5M5NHX3</accession>
<dbReference type="Proteomes" id="UP000375690">
    <property type="component" value="Unassembled WGS sequence"/>
</dbReference>
<dbReference type="Proteomes" id="UP000424805">
    <property type="component" value="Unassembled WGS sequence"/>
</dbReference>
<organism evidence="1 4">
    <name type="scientific">Bacteroides ovatus</name>
    <dbReference type="NCBI Taxonomy" id="28116"/>
    <lineage>
        <taxon>Bacteria</taxon>
        <taxon>Pseudomonadati</taxon>
        <taxon>Bacteroidota</taxon>
        <taxon>Bacteroidia</taxon>
        <taxon>Bacteroidales</taxon>
        <taxon>Bacteroidaceae</taxon>
        <taxon>Bacteroides</taxon>
    </lineage>
</organism>
<evidence type="ECO:0000313" key="4">
    <source>
        <dbReference type="Proteomes" id="UP000424805"/>
    </source>
</evidence>
<dbReference type="EMBL" id="VWFP01000016">
    <property type="protein sequence ID" value="KAA4625133.1"/>
    <property type="molecule type" value="Genomic_DNA"/>
</dbReference>
<dbReference type="RefSeq" id="WP_004303711.1">
    <property type="nucleotide sequence ID" value="NZ_CABKQC010000002.1"/>
</dbReference>
<name>A0A5M5NHX3_BACOV</name>
<evidence type="ECO:0000313" key="3">
    <source>
        <dbReference type="Proteomes" id="UP000375690"/>
    </source>
</evidence>
<dbReference type="AlphaFoldDB" id="A0A5M5NHX3"/>
<gene>
    <name evidence="2" type="ORF">F3B53_08545</name>
    <name evidence="1" type="ORF">F3B90_16120</name>
</gene>
<evidence type="ECO:0000313" key="1">
    <source>
        <dbReference type="EMBL" id="KAA4625133.1"/>
    </source>
</evidence>
<evidence type="ECO:0000313" key="2">
    <source>
        <dbReference type="EMBL" id="KAB1328015.1"/>
    </source>
</evidence>
<sequence length="415" mass="48336">MNKTIEKEFFEAFKWGGVVNNCIEWMRYIYNLPPIKPNNSKACEGIQDKEVKDKFDNFYKEILPKDILKKTEAFNDKVIMNMDSPLMDEIEANLNECKTEVEREIYLFSLLKPFGDIPSGCGIARIYHPKAEIKRLKSEIVELERDKAFWQEREEDEPVEDVNGKFVGISKEQIEAYNDMIERRKEQMDWVLYVNRRFCELTGKGEDGARWMQKGTVEYCLSAFVRIMSKFANRLDALLLVYGIDLMRLQEVSGLYMKGYRRIADVYIYIGSWELAQRYINALPKQIESNKEVELANESQQELQKEIYKISLPSETNEKVSKRGRQSKSFESCLIDDDISKLEALRNIMNGKKGKEAALVIKVAVKIGWITKPTYQAVVNEFGDIGHRSNYNKYINENKFTNDEIEGMKAKLIAE</sequence>
<comment type="caution">
    <text evidence="1">The sequence shown here is derived from an EMBL/GenBank/DDBJ whole genome shotgun (WGS) entry which is preliminary data.</text>
</comment>
<dbReference type="EMBL" id="VWFC01000007">
    <property type="protein sequence ID" value="KAB1328015.1"/>
    <property type="molecule type" value="Genomic_DNA"/>
</dbReference>